<dbReference type="Proteomes" id="UP000198846">
    <property type="component" value="Unassembled WGS sequence"/>
</dbReference>
<dbReference type="STRING" id="283786.SAMN04487990_1183"/>
<evidence type="ECO:0000313" key="3">
    <source>
        <dbReference type="Proteomes" id="UP000198846"/>
    </source>
</evidence>
<gene>
    <name evidence="2" type="ORF">SAMN04487990_1183</name>
</gene>
<evidence type="ECO:0000256" key="1">
    <source>
        <dbReference type="SAM" id="Phobius"/>
    </source>
</evidence>
<name>A0A1H4C4V0_BIZPA</name>
<keyword evidence="1" id="KW-0472">Membrane</keyword>
<feature type="transmembrane region" description="Helical" evidence="1">
    <location>
        <begin position="30"/>
        <end position="52"/>
    </location>
</feature>
<evidence type="ECO:0000313" key="2">
    <source>
        <dbReference type="EMBL" id="SEA55323.1"/>
    </source>
</evidence>
<protein>
    <recommendedName>
        <fullName evidence="4">PH domain-containing protein</fullName>
    </recommendedName>
</protein>
<sequence>MDTYKWTGIRIIIHIIVLFFFSFLPELPDFLGVIMGIIALSLLVHVFFIIILPFTITKKLIFLVGNKKGVIEKKLIGFKSPLMDLNRINRVVVTKEAKYYYFTFREKKRDKIQEKTPILAVEASNLNEYNTLVAFIKDHFLSGTKIDLTE</sequence>
<keyword evidence="1" id="KW-0812">Transmembrane</keyword>
<keyword evidence="3" id="KW-1185">Reference proteome</keyword>
<organism evidence="2 3">
    <name type="scientific">Bizionia paragorgiae</name>
    <dbReference type="NCBI Taxonomy" id="283786"/>
    <lineage>
        <taxon>Bacteria</taxon>
        <taxon>Pseudomonadati</taxon>
        <taxon>Bacteroidota</taxon>
        <taxon>Flavobacteriia</taxon>
        <taxon>Flavobacteriales</taxon>
        <taxon>Flavobacteriaceae</taxon>
        <taxon>Bizionia</taxon>
    </lineage>
</organism>
<dbReference type="RefSeq" id="WP_092135756.1">
    <property type="nucleotide sequence ID" value="NZ_FNQK01000018.1"/>
</dbReference>
<accession>A0A1H4C4V0</accession>
<keyword evidence="1" id="KW-1133">Transmembrane helix</keyword>
<dbReference type="AlphaFoldDB" id="A0A1H4C4V0"/>
<reference evidence="2 3" key="1">
    <citation type="submission" date="2016-10" db="EMBL/GenBank/DDBJ databases">
        <authorList>
            <person name="de Groot N.N."/>
        </authorList>
    </citation>
    <scope>NUCLEOTIDE SEQUENCE [LARGE SCALE GENOMIC DNA]</scope>
    <source>
        <strain evidence="2 3">DSM 23842</strain>
    </source>
</reference>
<evidence type="ECO:0008006" key="4">
    <source>
        <dbReference type="Google" id="ProtNLM"/>
    </source>
</evidence>
<feature type="transmembrane region" description="Helical" evidence="1">
    <location>
        <begin position="7"/>
        <end position="24"/>
    </location>
</feature>
<dbReference type="EMBL" id="FNQK01000018">
    <property type="protein sequence ID" value="SEA55323.1"/>
    <property type="molecule type" value="Genomic_DNA"/>
</dbReference>
<proteinExistence type="predicted"/>